<dbReference type="SUPFAM" id="SSF57756">
    <property type="entry name" value="Retrovirus zinc finger-like domains"/>
    <property type="match status" value="1"/>
</dbReference>
<feature type="compositionally biased region" description="Basic and acidic residues" evidence="2">
    <location>
        <begin position="221"/>
        <end position="234"/>
    </location>
</feature>
<dbReference type="OrthoDB" id="6427445at2759"/>
<proteinExistence type="predicted"/>
<evidence type="ECO:0000313" key="5">
    <source>
        <dbReference type="EMBL" id="EEC04061.1"/>
    </source>
</evidence>
<dbReference type="InterPro" id="IPR003309">
    <property type="entry name" value="SCAN_dom"/>
</dbReference>
<feature type="compositionally biased region" description="Basic and acidic residues" evidence="2">
    <location>
        <begin position="201"/>
        <end position="214"/>
    </location>
</feature>
<dbReference type="PaxDb" id="6945-B7PBT9"/>
<dbReference type="EMBL" id="DS679201">
    <property type="protein sequence ID" value="EEC04061.1"/>
    <property type="molecule type" value="Genomic_DNA"/>
</dbReference>
<evidence type="ECO:0000256" key="2">
    <source>
        <dbReference type="SAM" id="MobiDB-lite"/>
    </source>
</evidence>
<accession>B7PBT9</accession>
<evidence type="ECO:0000259" key="3">
    <source>
        <dbReference type="PROSITE" id="PS50158"/>
    </source>
</evidence>
<organism>
    <name type="scientific">Ixodes scapularis</name>
    <name type="common">Black-legged tick</name>
    <name type="synonym">Deer tick</name>
    <dbReference type="NCBI Taxonomy" id="6945"/>
    <lineage>
        <taxon>Eukaryota</taxon>
        <taxon>Metazoa</taxon>
        <taxon>Ecdysozoa</taxon>
        <taxon>Arthropoda</taxon>
        <taxon>Chelicerata</taxon>
        <taxon>Arachnida</taxon>
        <taxon>Acari</taxon>
        <taxon>Parasitiformes</taxon>
        <taxon>Ixodida</taxon>
        <taxon>Ixodoidea</taxon>
        <taxon>Ixodidae</taxon>
        <taxon>Ixodinae</taxon>
        <taxon>Ixodes</taxon>
    </lineage>
</organism>
<dbReference type="VEuPathDB" id="VectorBase:ISCW002319"/>
<dbReference type="GO" id="GO:0008270">
    <property type="term" value="F:zinc ion binding"/>
    <property type="evidence" value="ECO:0007669"/>
    <property type="project" value="UniProtKB-KW"/>
</dbReference>
<keyword evidence="7" id="KW-1185">Reference proteome</keyword>
<dbReference type="InterPro" id="IPR038269">
    <property type="entry name" value="SCAN_sf"/>
</dbReference>
<protein>
    <submittedName>
        <fullName evidence="5 6">Uncharacterized protein</fullName>
    </submittedName>
</protein>
<name>B7PBT9_IXOSC</name>
<dbReference type="InParanoid" id="B7PBT9"/>
<keyword evidence="1" id="KW-0863">Zinc-finger</keyword>
<dbReference type="PROSITE" id="PS50804">
    <property type="entry name" value="SCAN_BOX"/>
    <property type="match status" value="1"/>
</dbReference>
<keyword evidence="1" id="KW-0862">Zinc</keyword>
<dbReference type="Gene3D" id="1.10.4020.10">
    <property type="entry name" value="DNA breaking-rejoining enzymes"/>
    <property type="match status" value="1"/>
</dbReference>
<dbReference type="AlphaFoldDB" id="B7PBT9"/>
<dbReference type="InterPro" id="IPR001878">
    <property type="entry name" value="Znf_CCHC"/>
</dbReference>
<dbReference type="PANTHER" id="PTHR46888:SF11">
    <property type="entry name" value="SCAN BOX DOMAIN-CONTAINING PROTEIN"/>
    <property type="match status" value="1"/>
</dbReference>
<evidence type="ECO:0000313" key="6">
    <source>
        <dbReference type="EnsemblMetazoa" id="ISCW002319-PA"/>
    </source>
</evidence>
<evidence type="ECO:0000313" key="7">
    <source>
        <dbReference type="Proteomes" id="UP000001555"/>
    </source>
</evidence>
<gene>
    <name evidence="5" type="ORF">IscW_ISCW002319</name>
</gene>
<dbReference type="SUPFAM" id="SSF47353">
    <property type="entry name" value="Retrovirus capsid dimerization domain-like"/>
    <property type="match status" value="1"/>
</dbReference>
<dbReference type="VEuPathDB" id="VectorBase:ISCP_022185"/>
<dbReference type="PROSITE" id="PS50158">
    <property type="entry name" value="ZF_CCHC"/>
    <property type="match status" value="1"/>
</dbReference>
<dbReference type="EnsemblMetazoa" id="ISCW002319-RA">
    <property type="protein sequence ID" value="ISCW002319-PA"/>
    <property type="gene ID" value="ISCW002319"/>
</dbReference>
<dbReference type="Proteomes" id="UP000001555">
    <property type="component" value="Unassembled WGS sequence"/>
</dbReference>
<keyword evidence="1" id="KW-0479">Metal-binding</keyword>
<dbReference type="VEuPathDB" id="VectorBase:ISCI002319"/>
<dbReference type="Pfam" id="PF02023">
    <property type="entry name" value="SCAN"/>
    <property type="match status" value="1"/>
</dbReference>
<reference evidence="5 7" key="1">
    <citation type="submission" date="2008-03" db="EMBL/GenBank/DDBJ databases">
        <title>Annotation of Ixodes scapularis.</title>
        <authorList>
            <consortium name="Ixodes scapularis Genome Project Consortium"/>
            <person name="Caler E."/>
            <person name="Hannick L.I."/>
            <person name="Bidwell S."/>
            <person name="Joardar V."/>
            <person name="Thiagarajan M."/>
            <person name="Amedeo P."/>
            <person name="Galinsky K.J."/>
            <person name="Schobel S."/>
            <person name="Inman J."/>
            <person name="Hostetler J."/>
            <person name="Miller J."/>
            <person name="Hammond M."/>
            <person name="Megy K."/>
            <person name="Lawson D."/>
            <person name="Kodira C."/>
            <person name="Sutton G."/>
            <person name="Meyer J."/>
            <person name="Hill C.A."/>
            <person name="Birren B."/>
            <person name="Nene V."/>
            <person name="Collins F."/>
            <person name="Alarcon-Chaidez F."/>
            <person name="Wikel S."/>
            <person name="Strausberg R."/>
        </authorList>
    </citation>
    <scope>NUCLEOTIDE SEQUENCE [LARGE SCALE GENOMIC DNA]</scope>
    <source>
        <strain evidence="7">Wikel</strain>
        <strain evidence="5">Wikel colony</strain>
    </source>
</reference>
<reference evidence="6" key="2">
    <citation type="submission" date="2020-05" db="UniProtKB">
        <authorList>
            <consortium name="EnsemblMetazoa"/>
        </authorList>
    </citation>
    <scope>IDENTIFICATION</scope>
    <source>
        <strain evidence="6">wikel</strain>
    </source>
</reference>
<evidence type="ECO:0000256" key="1">
    <source>
        <dbReference type="PROSITE-ProRule" id="PRU00047"/>
    </source>
</evidence>
<dbReference type="GO" id="GO:0003676">
    <property type="term" value="F:nucleic acid binding"/>
    <property type="evidence" value="ECO:0007669"/>
    <property type="project" value="InterPro"/>
</dbReference>
<dbReference type="EMBL" id="ABJB011061105">
    <property type="status" value="NOT_ANNOTATED_CDS"/>
    <property type="molecule type" value="Genomic_DNA"/>
</dbReference>
<sequence>MKRLDLELKRAENEQAGSRASNSNVVKALKIKEALQPFKTREDIGLFLVNFERTCDKTGFSRDTWPQHLLTLLPGEAADVVARLSTEDASDYEKVKLSLLKKYRLSTEAFRQRFRGDTKKTEQSFTEFAYSLRSNLVEWLKSAEVYGDHDRIVECIGLEQLCKCMPETVRFWVQDKVPETTQKAAELAEEYLSRRGSQKGDTPERRDPEVRGDYRGQFSKTRSDVAKQDFKDPANDSPWEAGSTGSERVKEVNGTPTEGKAIDSYKKRFESRQPICCFRCNETGHIAAGCRKRRMVFSYVSNDDEDEKLLAPYTHNLRENGQARKVLRDSAAMVDVMHLCIIPLPAPRITQASVLGYGRWWRSRASVYRGPKW</sequence>
<dbReference type="PANTHER" id="PTHR46888">
    <property type="entry name" value="ZINC KNUCKLE DOMAINCONTAINING PROTEIN-RELATED"/>
    <property type="match status" value="1"/>
</dbReference>
<feature type="region of interest" description="Disordered" evidence="2">
    <location>
        <begin position="190"/>
        <end position="257"/>
    </location>
</feature>
<dbReference type="Gene3D" id="4.10.60.10">
    <property type="entry name" value="Zinc finger, CCHC-type"/>
    <property type="match status" value="1"/>
</dbReference>
<dbReference type="InterPro" id="IPR036875">
    <property type="entry name" value="Znf_CCHC_sf"/>
</dbReference>
<dbReference type="HOGENOM" id="CLU_742451_0_0_1"/>
<feature type="domain" description="SCAN box" evidence="4">
    <location>
        <begin position="111"/>
        <end position="190"/>
    </location>
</feature>
<feature type="domain" description="CCHC-type" evidence="3">
    <location>
        <begin position="277"/>
        <end position="292"/>
    </location>
</feature>
<evidence type="ECO:0000259" key="4">
    <source>
        <dbReference type="PROSITE" id="PS50804"/>
    </source>
</evidence>